<evidence type="ECO:0000259" key="7">
    <source>
        <dbReference type="Pfam" id="PF05347"/>
    </source>
</evidence>
<comment type="caution">
    <text evidence="8">The sequence shown here is derived from an EMBL/GenBank/DDBJ whole genome shotgun (WGS) entry which is preliminary data.</text>
</comment>
<evidence type="ECO:0000256" key="5">
    <source>
        <dbReference type="ARBA" id="ARBA00026235"/>
    </source>
</evidence>
<name>A0AB34KQS9_9PEZI</name>
<dbReference type="EMBL" id="JAAQHG020000010">
    <property type="protein sequence ID" value="KAL1587457.1"/>
    <property type="molecule type" value="Genomic_DNA"/>
</dbReference>
<dbReference type="PANTHER" id="PTHR13675">
    <property type="entry name" value="LYR MOTIF-CONTAINING PROTEIN 2"/>
    <property type="match status" value="1"/>
</dbReference>
<comment type="subcellular location">
    <subcellularLocation>
        <location evidence="1">Mitochondrion</location>
    </subcellularLocation>
</comment>
<dbReference type="InterPro" id="IPR008011">
    <property type="entry name" value="Complex1_LYR_dom"/>
</dbReference>
<evidence type="ECO:0000256" key="4">
    <source>
        <dbReference type="ARBA" id="ARBA00023128"/>
    </source>
</evidence>
<evidence type="ECO:0000256" key="1">
    <source>
        <dbReference type="ARBA" id="ARBA00004173"/>
    </source>
</evidence>
<accession>A0AB34KQS9</accession>
<dbReference type="InterPro" id="IPR045293">
    <property type="entry name" value="Complex1_LYR_LYRM2"/>
</dbReference>
<dbReference type="RefSeq" id="XP_069230562.1">
    <property type="nucleotide sequence ID" value="XM_069372453.1"/>
</dbReference>
<proteinExistence type="inferred from homology"/>
<keyword evidence="3" id="KW-0809">Transit peptide</keyword>
<protein>
    <recommendedName>
        <fullName evidence="5">LYR motif-containing protein 2</fullName>
    </recommendedName>
</protein>
<dbReference type="AlphaFoldDB" id="A0AB34KQS9"/>
<feature type="domain" description="Complex 1 LYR protein" evidence="7">
    <location>
        <begin position="79"/>
        <end position="135"/>
    </location>
</feature>
<dbReference type="GO" id="GO:0005739">
    <property type="term" value="C:mitochondrion"/>
    <property type="evidence" value="ECO:0007669"/>
    <property type="project" value="UniProtKB-SubCell"/>
</dbReference>
<evidence type="ECO:0000256" key="3">
    <source>
        <dbReference type="ARBA" id="ARBA00022946"/>
    </source>
</evidence>
<evidence type="ECO:0000313" key="9">
    <source>
        <dbReference type="Proteomes" id="UP000803884"/>
    </source>
</evidence>
<organism evidence="8 9">
    <name type="scientific">Cladosporium halotolerans</name>
    <dbReference type="NCBI Taxonomy" id="1052096"/>
    <lineage>
        <taxon>Eukaryota</taxon>
        <taxon>Fungi</taxon>
        <taxon>Dikarya</taxon>
        <taxon>Ascomycota</taxon>
        <taxon>Pezizomycotina</taxon>
        <taxon>Dothideomycetes</taxon>
        <taxon>Dothideomycetidae</taxon>
        <taxon>Cladosporiales</taxon>
        <taxon>Cladosporiaceae</taxon>
        <taxon>Cladosporium</taxon>
    </lineage>
</organism>
<comment type="function">
    <text evidence="6">Involved in efficient integration of the N-module into mitochondrial respiratory chain complex I.</text>
</comment>
<keyword evidence="4" id="KW-0496">Mitochondrion</keyword>
<keyword evidence="9" id="KW-1185">Reference proteome</keyword>
<evidence type="ECO:0000256" key="2">
    <source>
        <dbReference type="ARBA" id="ARBA00009508"/>
    </source>
</evidence>
<sequence>MHLLILQKETPHHFHPFSSRSVTAQSKRSPGLHILMWSLLRDGMKIPARRYATIASGKSSLRGKKGPPLTLEHFVQRGRALALWRDIVRSTNKVPPSSTRTELLDFARAEFERHRHVNDIGHIRYLISTGKTQLDSMKRYVEQQGM</sequence>
<reference evidence="8 9" key="1">
    <citation type="journal article" date="2020" name="Microbiol. Resour. Announc.">
        <title>Draft Genome Sequence of a Cladosporium Species Isolated from the Mesophotic Ascidian Didemnum maculosum.</title>
        <authorList>
            <person name="Gioti A."/>
            <person name="Siaperas R."/>
            <person name="Nikolaivits E."/>
            <person name="Le Goff G."/>
            <person name="Ouazzani J."/>
            <person name="Kotoulas G."/>
            <person name="Topakas E."/>
        </authorList>
    </citation>
    <scope>NUCLEOTIDE SEQUENCE [LARGE SCALE GENOMIC DNA]</scope>
    <source>
        <strain evidence="8 9">TM138-S3</strain>
    </source>
</reference>
<dbReference type="PANTHER" id="PTHR13675:SF0">
    <property type="entry name" value="LYR MOTIF-CONTAINING PROTEIN 2"/>
    <property type="match status" value="1"/>
</dbReference>
<evidence type="ECO:0000313" key="8">
    <source>
        <dbReference type="EMBL" id="KAL1587457.1"/>
    </source>
</evidence>
<dbReference type="CDD" id="cd20262">
    <property type="entry name" value="Complex1_LYR_LYRM2"/>
    <property type="match status" value="1"/>
</dbReference>
<evidence type="ECO:0000256" key="6">
    <source>
        <dbReference type="ARBA" id="ARBA00044735"/>
    </source>
</evidence>
<dbReference type="Pfam" id="PF05347">
    <property type="entry name" value="Complex1_LYR"/>
    <property type="match status" value="1"/>
</dbReference>
<gene>
    <name evidence="8" type="ORF">WHR41_03847</name>
</gene>
<comment type="similarity">
    <text evidence="2">Belongs to the complex I LYR family.</text>
</comment>
<dbReference type="Proteomes" id="UP000803884">
    <property type="component" value="Unassembled WGS sequence"/>
</dbReference>
<dbReference type="GeneID" id="96005291"/>